<name>A0AAV0XFW9_9HEMI</name>
<dbReference type="Proteomes" id="UP001160148">
    <property type="component" value="Unassembled WGS sequence"/>
</dbReference>
<dbReference type="EMBL" id="CARXXK010000004">
    <property type="protein sequence ID" value="CAI6367424.1"/>
    <property type="molecule type" value="Genomic_DNA"/>
</dbReference>
<organism evidence="1 2">
    <name type="scientific">Macrosiphum euphorbiae</name>
    <name type="common">potato aphid</name>
    <dbReference type="NCBI Taxonomy" id="13131"/>
    <lineage>
        <taxon>Eukaryota</taxon>
        <taxon>Metazoa</taxon>
        <taxon>Ecdysozoa</taxon>
        <taxon>Arthropoda</taxon>
        <taxon>Hexapoda</taxon>
        <taxon>Insecta</taxon>
        <taxon>Pterygota</taxon>
        <taxon>Neoptera</taxon>
        <taxon>Paraneoptera</taxon>
        <taxon>Hemiptera</taxon>
        <taxon>Sternorrhyncha</taxon>
        <taxon>Aphidomorpha</taxon>
        <taxon>Aphidoidea</taxon>
        <taxon>Aphididae</taxon>
        <taxon>Macrosiphini</taxon>
        <taxon>Macrosiphum</taxon>
    </lineage>
</organism>
<keyword evidence="2" id="KW-1185">Reference proteome</keyword>
<evidence type="ECO:0000313" key="1">
    <source>
        <dbReference type="EMBL" id="CAI6367424.1"/>
    </source>
</evidence>
<protein>
    <submittedName>
        <fullName evidence="1">Uncharacterized protein</fullName>
    </submittedName>
</protein>
<accession>A0AAV0XFW9</accession>
<evidence type="ECO:0000313" key="2">
    <source>
        <dbReference type="Proteomes" id="UP001160148"/>
    </source>
</evidence>
<gene>
    <name evidence="1" type="ORF">MEUPH1_LOCUS21901</name>
</gene>
<sequence length="181" mass="21197">MNRGKVLTSDNINVLLEQIDNGNTTEFEGREEEEDFDMVNNIRDNEDIDQLLLENYEYFEQLENSKLNFGYGNTSVDASQTDTCTVINSNNNLNPNVQQIKYINTMKLLRTNHFKPKKKLIRSSPDEYNDSERHYWTPINYFNQYINEKTIENMVNCTNVKSVVETGKSILVTSIEMKRFI</sequence>
<reference evidence="1 2" key="1">
    <citation type="submission" date="2023-01" db="EMBL/GenBank/DDBJ databases">
        <authorList>
            <person name="Whitehead M."/>
        </authorList>
    </citation>
    <scope>NUCLEOTIDE SEQUENCE [LARGE SCALE GENOMIC DNA]</scope>
</reference>
<comment type="caution">
    <text evidence="1">The sequence shown here is derived from an EMBL/GenBank/DDBJ whole genome shotgun (WGS) entry which is preliminary data.</text>
</comment>
<dbReference type="AlphaFoldDB" id="A0AAV0XFW9"/>
<proteinExistence type="predicted"/>